<dbReference type="EMBL" id="QGLF01000002">
    <property type="protein sequence ID" value="PWR22018.1"/>
    <property type="molecule type" value="Genomic_DNA"/>
</dbReference>
<dbReference type="GO" id="GO:0003700">
    <property type="term" value="F:DNA-binding transcription factor activity"/>
    <property type="evidence" value="ECO:0007669"/>
    <property type="project" value="InterPro"/>
</dbReference>
<dbReference type="GO" id="GO:0005829">
    <property type="term" value="C:cytosol"/>
    <property type="evidence" value="ECO:0007669"/>
    <property type="project" value="TreeGrafter"/>
</dbReference>
<dbReference type="InterPro" id="IPR009057">
    <property type="entry name" value="Homeodomain-like_sf"/>
</dbReference>
<dbReference type="PANTHER" id="PTHR47894">
    <property type="entry name" value="HTH-TYPE TRANSCRIPTIONAL REGULATOR GADX"/>
    <property type="match status" value="1"/>
</dbReference>
<dbReference type="AlphaFoldDB" id="A0A317E4G9"/>
<evidence type="ECO:0000313" key="7">
    <source>
        <dbReference type="Proteomes" id="UP000246077"/>
    </source>
</evidence>
<dbReference type="GO" id="GO:0000976">
    <property type="term" value="F:transcription cis-regulatory region binding"/>
    <property type="evidence" value="ECO:0007669"/>
    <property type="project" value="TreeGrafter"/>
</dbReference>
<dbReference type="SUPFAM" id="SSF46689">
    <property type="entry name" value="Homeodomain-like"/>
    <property type="match status" value="1"/>
</dbReference>
<evidence type="ECO:0000256" key="1">
    <source>
        <dbReference type="ARBA" id="ARBA00023015"/>
    </source>
</evidence>
<name>A0A317E4G9_9PROT</name>
<reference evidence="7" key="1">
    <citation type="submission" date="2018-05" db="EMBL/GenBank/DDBJ databases">
        <title>Zavarzinia sp. HR-AS.</title>
        <authorList>
            <person name="Lee Y."/>
            <person name="Jeon C.O."/>
        </authorList>
    </citation>
    <scope>NUCLEOTIDE SEQUENCE [LARGE SCALE GENOMIC DNA]</scope>
    <source>
        <strain evidence="7">DSM 1231</strain>
    </source>
</reference>
<feature type="region of interest" description="Disordered" evidence="4">
    <location>
        <begin position="1"/>
        <end position="21"/>
    </location>
</feature>
<dbReference type="Proteomes" id="UP000246077">
    <property type="component" value="Unassembled WGS sequence"/>
</dbReference>
<organism evidence="6 7">
    <name type="scientific">Zavarzinia compransoris</name>
    <dbReference type="NCBI Taxonomy" id="1264899"/>
    <lineage>
        <taxon>Bacteria</taxon>
        <taxon>Pseudomonadati</taxon>
        <taxon>Pseudomonadota</taxon>
        <taxon>Alphaproteobacteria</taxon>
        <taxon>Rhodospirillales</taxon>
        <taxon>Zavarziniaceae</taxon>
        <taxon>Zavarzinia</taxon>
    </lineage>
</organism>
<gene>
    <name evidence="6" type="ORF">DKG75_08550</name>
</gene>
<dbReference type="PANTHER" id="PTHR47894:SF1">
    <property type="entry name" value="HTH-TYPE TRANSCRIPTIONAL REGULATOR VQSM"/>
    <property type="match status" value="1"/>
</dbReference>
<dbReference type="RefSeq" id="WP_109920663.1">
    <property type="nucleotide sequence ID" value="NZ_QGLF01000002.1"/>
</dbReference>
<keyword evidence="7" id="KW-1185">Reference proteome</keyword>
<keyword evidence="1" id="KW-0805">Transcription regulation</keyword>
<evidence type="ECO:0000256" key="4">
    <source>
        <dbReference type="SAM" id="MobiDB-lite"/>
    </source>
</evidence>
<feature type="domain" description="HTH araC/xylS-type" evidence="5">
    <location>
        <begin position="243"/>
        <end position="340"/>
    </location>
</feature>
<keyword evidence="3" id="KW-0804">Transcription</keyword>
<dbReference type="InterPro" id="IPR018060">
    <property type="entry name" value="HTH_AraC"/>
</dbReference>
<keyword evidence="2" id="KW-0238">DNA-binding</keyword>
<dbReference type="OrthoDB" id="7284377at2"/>
<comment type="caution">
    <text evidence="6">The sequence shown here is derived from an EMBL/GenBank/DDBJ whole genome shotgun (WGS) entry which is preliminary data.</text>
</comment>
<accession>A0A317E4G9</accession>
<evidence type="ECO:0000259" key="5">
    <source>
        <dbReference type="PROSITE" id="PS01124"/>
    </source>
</evidence>
<sequence>MPGDAKRRGASPAAPAGGGPRWQALAGVERAAMAFQARLGRPWPAAVGPLELPAEGAPSHRDFARELTRYAVRLNDEGLKLLAEPIALGSFHLAADAVVGEPTLFDIWRKCARFNNTVTPAPPLSARMLGDRIALVWADAGPERAHPLFPFVQLLFFQRLTVWLTGQRTLDGTLHVPAAAAPFVDDWAGILRGRVERAEVFGFSIPGELAALPNIRDHRALAELASRPTEYMLFVDDEPGLTERVRRILRGRPGEIVALETVSDLLHISSRSLSRHLAAEGTNFSDLRTEIICEAAVRLLGRSTLPIAEIARHLGFAEAASFNRLFRRGTGMAPSACRRTLASTRIDDLP</sequence>
<evidence type="ECO:0000256" key="2">
    <source>
        <dbReference type="ARBA" id="ARBA00023125"/>
    </source>
</evidence>
<evidence type="ECO:0000256" key="3">
    <source>
        <dbReference type="ARBA" id="ARBA00023163"/>
    </source>
</evidence>
<proteinExistence type="predicted"/>
<protein>
    <recommendedName>
        <fullName evidence="5">HTH araC/xylS-type domain-containing protein</fullName>
    </recommendedName>
</protein>
<dbReference type="Gene3D" id="1.10.10.60">
    <property type="entry name" value="Homeodomain-like"/>
    <property type="match status" value="1"/>
</dbReference>
<evidence type="ECO:0000313" key="6">
    <source>
        <dbReference type="EMBL" id="PWR22018.1"/>
    </source>
</evidence>
<dbReference type="Pfam" id="PF12833">
    <property type="entry name" value="HTH_18"/>
    <property type="match status" value="1"/>
</dbReference>
<dbReference type="PROSITE" id="PS01124">
    <property type="entry name" value="HTH_ARAC_FAMILY_2"/>
    <property type="match status" value="1"/>
</dbReference>
<dbReference type="SMART" id="SM00342">
    <property type="entry name" value="HTH_ARAC"/>
    <property type="match status" value="1"/>
</dbReference>